<dbReference type="InterPro" id="IPR025751">
    <property type="entry name" value="RsbRD_N_dom"/>
</dbReference>
<dbReference type="Proteomes" id="UP001551695">
    <property type="component" value="Unassembled WGS sequence"/>
</dbReference>
<sequence length="413" mass="45057">MIAENQARTGTCRRASKDYREPVRPYRRDVWTRTIVDHVSAQAPELRNSFAIDPHREITLVVKICLDWSISRLQGTLTIEDIDRLQAVLASWAGDGIGIDAVLHGVHEGFRAGMDLMFAQRRSTTSEEVRAVTGAVLELLRVVTATVGKSYVREYRAQAIEHQVGVHTLTSALLRGKPTSTMATTFGALVAERYHVLAVSMPSHPDEANPDLNGQVVARRKLRRLQAALALHTRAAPLSLLSVDGGTILVPCAKGDSDTMTDELVGKLSAAAQVPLRVATVVADAADVPVAVGHAHELLDTADQLGQAPGVYRFEELALQYQLTRPGEARDRLAGQLAVLDEHPELLETLRAHIGTGLRRQATAKLLHLHPNTVDYRLRRIGELTGLDPSSSTGLWHLRSAMIARAGTSCEPR</sequence>
<dbReference type="Gene3D" id="1.10.10.2840">
    <property type="entry name" value="PucR C-terminal helix-turn-helix domain"/>
    <property type="match status" value="1"/>
</dbReference>
<gene>
    <name evidence="3" type="ORF">AB0I48_21920</name>
</gene>
<dbReference type="Pfam" id="PF13556">
    <property type="entry name" value="HTH_30"/>
    <property type="match status" value="1"/>
</dbReference>
<evidence type="ECO:0000259" key="2">
    <source>
        <dbReference type="Pfam" id="PF14361"/>
    </source>
</evidence>
<reference evidence="3 4" key="1">
    <citation type="submission" date="2024-06" db="EMBL/GenBank/DDBJ databases">
        <title>The Natural Products Discovery Center: Release of the First 8490 Sequenced Strains for Exploring Actinobacteria Biosynthetic Diversity.</title>
        <authorList>
            <person name="Kalkreuter E."/>
            <person name="Kautsar S.A."/>
            <person name="Yang D."/>
            <person name="Bader C.D."/>
            <person name="Teijaro C.N."/>
            <person name="Fluegel L."/>
            <person name="Davis C.M."/>
            <person name="Simpson J.R."/>
            <person name="Lauterbach L."/>
            <person name="Steele A.D."/>
            <person name="Gui C."/>
            <person name="Meng S."/>
            <person name="Li G."/>
            <person name="Viehrig K."/>
            <person name="Ye F."/>
            <person name="Su P."/>
            <person name="Kiefer A.F."/>
            <person name="Nichols A."/>
            <person name="Cepeda A.J."/>
            <person name="Yan W."/>
            <person name="Fan B."/>
            <person name="Jiang Y."/>
            <person name="Adhikari A."/>
            <person name="Zheng C.-J."/>
            <person name="Schuster L."/>
            <person name="Cowan T.M."/>
            <person name="Smanski M.J."/>
            <person name="Chevrette M.G."/>
            <person name="De Carvalho L.P.S."/>
            <person name="Shen B."/>
        </authorList>
    </citation>
    <scope>NUCLEOTIDE SEQUENCE [LARGE SCALE GENOMIC DNA]</scope>
    <source>
        <strain evidence="3 4">NPDC050403</strain>
    </source>
</reference>
<name>A0ABV3FXT6_9NOCA</name>
<keyword evidence="4" id="KW-1185">Reference proteome</keyword>
<comment type="caution">
    <text evidence="3">The sequence shown here is derived from an EMBL/GenBank/DDBJ whole genome shotgun (WGS) entry which is preliminary data.</text>
</comment>
<dbReference type="InterPro" id="IPR025736">
    <property type="entry name" value="PucR_C-HTH_dom"/>
</dbReference>
<protein>
    <submittedName>
        <fullName evidence="3">Helix-turn-helix domain-containing protein</fullName>
    </submittedName>
</protein>
<feature type="domain" description="RsbT co-antagonist protein RsbRD N-terminal" evidence="2">
    <location>
        <begin position="32"/>
        <end position="163"/>
    </location>
</feature>
<evidence type="ECO:0000313" key="4">
    <source>
        <dbReference type="Proteomes" id="UP001551695"/>
    </source>
</evidence>
<feature type="domain" description="PucR C-terminal helix-turn-helix" evidence="1">
    <location>
        <begin position="346"/>
        <end position="403"/>
    </location>
</feature>
<dbReference type="RefSeq" id="WP_357786018.1">
    <property type="nucleotide sequence ID" value="NZ_JBFAKC010000010.1"/>
</dbReference>
<proteinExistence type="predicted"/>
<accession>A0ABV3FXT6</accession>
<dbReference type="Pfam" id="PF14361">
    <property type="entry name" value="RsbRD_N"/>
    <property type="match status" value="1"/>
</dbReference>
<organism evidence="3 4">
    <name type="scientific">Nocardia aurea</name>
    <dbReference type="NCBI Taxonomy" id="2144174"/>
    <lineage>
        <taxon>Bacteria</taxon>
        <taxon>Bacillati</taxon>
        <taxon>Actinomycetota</taxon>
        <taxon>Actinomycetes</taxon>
        <taxon>Mycobacteriales</taxon>
        <taxon>Nocardiaceae</taxon>
        <taxon>Nocardia</taxon>
    </lineage>
</organism>
<dbReference type="EMBL" id="JBFAKC010000010">
    <property type="protein sequence ID" value="MEV0710230.1"/>
    <property type="molecule type" value="Genomic_DNA"/>
</dbReference>
<dbReference type="PANTHER" id="PTHR33744">
    <property type="entry name" value="CARBOHYDRATE DIACID REGULATOR"/>
    <property type="match status" value="1"/>
</dbReference>
<evidence type="ECO:0000313" key="3">
    <source>
        <dbReference type="EMBL" id="MEV0710230.1"/>
    </source>
</evidence>
<dbReference type="InterPro" id="IPR051448">
    <property type="entry name" value="CdaR-like_regulators"/>
</dbReference>
<evidence type="ECO:0000259" key="1">
    <source>
        <dbReference type="Pfam" id="PF13556"/>
    </source>
</evidence>
<dbReference type="PANTHER" id="PTHR33744:SF7">
    <property type="entry name" value="PUCR FAMILY TRANSCRIPTIONAL REGULATOR"/>
    <property type="match status" value="1"/>
</dbReference>
<dbReference type="InterPro" id="IPR042070">
    <property type="entry name" value="PucR_C-HTH_sf"/>
</dbReference>